<protein>
    <recommendedName>
        <fullName evidence="2">Helix-turn-helix domain-containing protein</fullName>
    </recommendedName>
</protein>
<accession>A0A6J4R819</accession>
<dbReference type="EMBL" id="CADCVF010000074">
    <property type="protein sequence ID" value="CAA9466849.1"/>
    <property type="molecule type" value="Genomic_DNA"/>
</dbReference>
<organism evidence="1">
    <name type="scientific">uncultured Rubrobacteraceae bacterium</name>
    <dbReference type="NCBI Taxonomy" id="349277"/>
    <lineage>
        <taxon>Bacteria</taxon>
        <taxon>Bacillati</taxon>
        <taxon>Actinomycetota</taxon>
        <taxon>Rubrobacteria</taxon>
        <taxon>Rubrobacterales</taxon>
        <taxon>Rubrobacteraceae</taxon>
        <taxon>environmental samples</taxon>
    </lineage>
</organism>
<gene>
    <name evidence="1" type="ORF">AVDCRST_MAG58-3587</name>
</gene>
<evidence type="ECO:0000313" key="1">
    <source>
        <dbReference type="EMBL" id="CAA9466849.1"/>
    </source>
</evidence>
<name>A0A6J4R819_9ACTN</name>
<dbReference type="AlphaFoldDB" id="A0A6J4R819"/>
<proteinExistence type="predicted"/>
<sequence>MGLSDVLATEQCRHAVPASSLEEILADRIAGEATRIAEERIRETFAITEFDPDEVYGPMTSEAAADFLGLPYSSFREIAPSLPRHAVTPQRFVYLRRELLGWLSER</sequence>
<evidence type="ECO:0008006" key="2">
    <source>
        <dbReference type="Google" id="ProtNLM"/>
    </source>
</evidence>
<reference evidence="1" key="1">
    <citation type="submission" date="2020-02" db="EMBL/GenBank/DDBJ databases">
        <authorList>
            <person name="Meier V. D."/>
        </authorList>
    </citation>
    <scope>NUCLEOTIDE SEQUENCE</scope>
    <source>
        <strain evidence="1">AVDCRST_MAG58</strain>
    </source>
</reference>